<dbReference type="Gene3D" id="3.40.50.1820">
    <property type="entry name" value="alpha/beta hydrolase"/>
    <property type="match status" value="1"/>
</dbReference>
<dbReference type="AlphaFoldDB" id="A9BB64"/>
<dbReference type="KEGG" id="pmj:P9211_11451"/>
<dbReference type="HOGENOM" id="CLU_517527_0_0_3"/>
<evidence type="ECO:0000259" key="2">
    <source>
        <dbReference type="Pfam" id="PF07176"/>
    </source>
</evidence>
<proteinExistence type="predicted"/>
<evidence type="ECO:0000313" key="3">
    <source>
        <dbReference type="EMBL" id="ABX09076.1"/>
    </source>
</evidence>
<evidence type="ECO:0000313" key="4">
    <source>
        <dbReference type="Proteomes" id="UP000000788"/>
    </source>
</evidence>
<protein>
    <submittedName>
        <fullName evidence="3">Predicted dienelactone hydrolase</fullName>
    </submittedName>
</protein>
<keyword evidence="3" id="KW-0378">Hydrolase</keyword>
<dbReference type="Proteomes" id="UP000000788">
    <property type="component" value="Chromosome"/>
</dbReference>
<dbReference type="SUPFAM" id="SSF53474">
    <property type="entry name" value="alpha/beta-Hydrolases"/>
    <property type="match status" value="1"/>
</dbReference>
<organism evidence="3 4">
    <name type="scientific">Prochlorococcus marinus (strain MIT 9211)</name>
    <dbReference type="NCBI Taxonomy" id="93059"/>
    <lineage>
        <taxon>Bacteria</taxon>
        <taxon>Bacillati</taxon>
        <taxon>Cyanobacteriota</taxon>
        <taxon>Cyanophyceae</taxon>
        <taxon>Synechococcales</taxon>
        <taxon>Prochlorococcaceae</taxon>
        <taxon>Prochlorococcus</taxon>
    </lineage>
</organism>
<keyword evidence="4" id="KW-1185">Reference proteome</keyword>
<feature type="domain" description="DUF1400" evidence="2">
    <location>
        <begin position="33"/>
        <end position="169"/>
    </location>
</feature>
<gene>
    <name evidence="3" type="ordered locus">P9211_11451</name>
</gene>
<dbReference type="STRING" id="93059.P9211_11451"/>
<dbReference type="EMBL" id="CP000878">
    <property type="protein sequence ID" value="ABX09076.1"/>
    <property type="molecule type" value="Genomic_DNA"/>
</dbReference>
<feature type="domain" description="AB hydrolase-1" evidence="1">
    <location>
        <begin position="257"/>
        <end position="361"/>
    </location>
</feature>
<dbReference type="Pfam" id="PF07176">
    <property type="entry name" value="DUF1400"/>
    <property type="match status" value="1"/>
</dbReference>
<evidence type="ECO:0000259" key="1">
    <source>
        <dbReference type="Pfam" id="PF00561"/>
    </source>
</evidence>
<dbReference type="InterPro" id="IPR010802">
    <property type="entry name" value="DUF1400"/>
</dbReference>
<dbReference type="OrthoDB" id="422423at2"/>
<reference evidence="3 4" key="1">
    <citation type="journal article" date="2007" name="PLoS Genet.">
        <title>Patterns and implications of gene gain and loss in the evolution of Prochlorococcus.</title>
        <authorList>
            <person name="Kettler G.C."/>
            <person name="Martiny A.C."/>
            <person name="Huang K."/>
            <person name="Zucker J."/>
            <person name="Coleman M.L."/>
            <person name="Rodrigue S."/>
            <person name="Chen F."/>
            <person name="Lapidus A."/>
            <person name="Ferriera S."/>
            <person name="Johnson J."/>
            <person name="Steglich C."/>
            <person name="Church G.M."/>
            <person name="Richardson P."/>
            <person name="Chisholm S.W."/>
        </authorList>
    </citation>
    <scope>NUCLEOTIDE SEQUENCE [LARGE SCALE GENOMIC DNA]</scope>
    <source>
        <strain evidence="4">MIT 9211</strain>
    </source>
</reference>
<dbReference type="InterPro" id="IPR029058">
    <property type="entry name" value="AB_hydrolase_fold"/>
</dbReference>
<dbReference type="ESTHER" id="prom4-a9bb64">
    <property type="family name" value="Duf_1400"/>
</dbReference>
<dbReference type="Pfam" id="PF00561">
    <property type="entry name" value="Abhydrolase_1"/>
    <property type="match status" value="1"/>
</dbReference>
<dbReference type="GO" id="GO:0016787">
    <property type="term" value="F:hydrolase activity"/>
    <property type="evidence" value="ECO:0007669"/>
    <property type="project" value="UniProtKB-KW"/>
</dbReference>
<accession>A9BB64</accession>
<dbReference type="InterPro" id="IPR000073">
    <property type="entry name" value="AB_hydrolase_1"/>
</dbReference>
<sequence>MALSSRRSIRRIIALGLLTNLFSCHLRVGQLHAAERVEFHFEDVTIPISIKELSDWSKDVESKMDSGESDSDMNSELAVWLNMLGFESRFALSQSLQAPLVKDKSMARQLLRSWVGRKLLDEVSDVVRLDEDSSGTKVFNTLESLLEDQEKVSALDLLKSLPAEVIHFDLNAWVQVVSSWKDELKGQQKLLTDLRRLSLETNDAFKAKESDIEEGKSLNELKESIYEVVKLNVPHRTEALNVEVWNPLARDEPRKSWIVFMPGLGGDQLHFRWLARSLSHQGWPVVVLDHPGSDSKALNSLVDGSLPAPSGAEVFPYRLSDLRAVLLAREKELFTVPGEKVVLMGHSLGALTAFLASGNLPQTGLLERCKNALDDFSITNLSRLLQCQLVDVPLPTFSEITQLEAIVGINSFGSLLWPDPSTLKLNVPVFLTGGTFDLITPALSEQLGLLLSTKPNPFSRVLVIEGASHFSPIRVKNQTDHSKGEDLFQLGEALVGTYPLSVQGLLASQIIRYLDQLEDGKPLPTLENTTNMNLKFHILDHSTTRKVIGN</sequence>
<name>A9BB64_PROM4</name>
<dbReference type="eggNOG" id="COG4188">
    <property type="taxonomic scope" value="Bacteria"/>
</dbReference>